<evidence type="ECO:0000256" key="1">
    <source>
        <dbReference type="SAM" id="MobiDB-lite"/>
    </source>
</evidence>
<comment type="caution">
    <text evidence="2">The sequence shown here is derived from an EMBL/GenBank/DDBJ whole genome shotgun (WGS) entry which is preliminary data.</text>
</comment>
<accession>A0A9D3UKY9</accession>
<feature type="compositionally biased region" description="Low complexity" evidence="1">
    <location>
        <begin position="102"/>
        <end position="116"/>
    </location>
</feature>
<dbReference type="EMBL" id="JAIQCV010000011">
    <property type="protein sequence ID" value="KAH1047003.1"/>
    <property type="molecule type" value="Genomic_DNA"/>
</dbReference>
<feature type="compositionally biased region" description="Basic and acidic residues" evidence="1">
    <location>
        <begin position="70"/>
        <end position="96"/>
    </location>
</feature>
<organism evidence="2 3">
    <name type="scientific">Gossypium stocksii</name>
    <dbReference type="NCBI Taxonomy" id="47602"/>
    <lineage>
        <taxon>Eukaryota</taxon>
        <taxon>Viridiplantae</taxon>
        <taxon>Streptophyta</taxon>
        <taxon>Embryophyta</taxon>
        <taxon>Tracheophyta</taxon>
        <taxon>Spermatophyta</taxon>
        <taxon>Magnoliopsida</taxon>
        <taxon>eudicotyledons</taxon>
        <taxon>Gunneridae</taxon>
        <taxon>Pentapetalae</taxon>
        <taxon>rosids</taxon>
        <taxon>malvids</taxon>
        <taxon>Malvales</taxon>
        <taxon>Malvaceae</taxon>
        <taxon>Malvoideae</taxon>
        <taxon>Gossypium</taxon>
    </lineage>
</organism>
<gene>
    <name evidence="2" type="ORF">J1N35_037787</name>
</gene>
<dbReference type="Proteomes" id="UP000828251">
    <property type="component" value="Unassembled WGS sequence"/>
</dbReference>
<feature type="region of interest" description="Disordered" evidence="1">
    <location>
        <begin position="137"/>
        <end position="186"/>
    </location>
</feature>
<evidence type="ECO:0000313" key="3">
    <source>
        <dbReference type="Proteomes" id="UP000828251"/>
    </source>
</evidence>
<sequence length="186" mass="21533">MAHGCRHQPIHYIDYDGQKDQCWKHYFLRSPPLLSEDAGALNFPSLNTALYQRMKKLLLEPQEEDDDGEEHTVEKQATKQEEEVEKIKSVHVKSEKEDDDVTQATTPTETTTMSTTAPMAKQELAIYQLIYDLMKSNTDDEEEVPINQLKQKRYKQTVGKSDQDGASEIERKQRYKRATKKSTQPK</sequence>
<keyword evidence="3" id="KW-1185">Reference proteome</keyword>
<dbReference type="AlphaFoldDB" id="A0A9D3UKY9"/>
<protein>
    <submittedName>
        <fullName evidence="2">Uncharacterized protein</fullName>
    </submittedName>
</protein>
<feature type="region of interest" description="Disordered" evidence="1">
    <location>
        <begin position="59"/>
        <end position="118"/>
    </location>
</feature>
<name>A0A9D3UKY9_9ROSI</name>
<evidence type="ECO:0000313" key="2">
    <source>
        <dbReference type="EMBL" id="KAH1047003.1"/>
    </source>
</evidence>
<proteinExistence type="predicted"/>
<reference evidence="2 3" key="1">
    <citation type="journal article" date="2021" name="Plant Biotechnol. J.">
        <title>Multi-omics assisted identification of the key and species-specific regulatory components of drought-tolerant mechanisms in Gossypium stocksii.</title>
        <authorList>
            <person name="Yu D."/>
            <person name="Ke L."/>
            <person name="Zhang D."/>
            <person name="Wu Y."/>
            <person name="Sun Y."/>
            <person name="Mei J."/>
            <person name="Sun J."/>
            <person name="Sun Y."/>
        </authorList>
    </citation>
    <scope>NUCLEOTIDE SEQUENCE [LARGE SCALE GENOMIC DNA]</scope>
    <source>
        <strain evidence="3">cv. E1</strain>
        <tissue evidence="2">Leaf</tissue>
    </source>
</reference>